<dbReference type="EC" id="3.4.19.12" evidence="7"/>
<feature type="compositionally biased region" description="Basic and acidic residues" evidence="8">
    <location>
        <begin position="758"/>
        <end position="767"/>
    </location>
</feature>
<reference evidence="10" key="1">
    <citation type="submission" date="2021-01" db="EMBL/GenBank/DDBJ databases">
        <authorList>
            <person name="Corre E."/>
            <person name="Pelletier E."/>
            <person name="Niang G."/>
            <person name="Scheremetjew M."/>
            <person name="Finn R."/>
            <person name="Kale V."/>
            <person name="Holt S."/>
            <person name="Cochrane G."/>
            <person name="Meng A."/>
            <person name="Brown T."/>
            <person name="Cohen L."/>
        </authorList>
    </citation>
    <scope>NUCLEOTIDE SEQUENCE</scope>
    <source>
        <strain evidence="10">CCMP 2712</strain>
    </source>
</reference>
<dbReference type="GO" id="GO:0005634">
    <property type="term" value="C:nucleus"/>
    <property type="evidence" value="ECO:0007669"/>
    <property type="project" value="TreeGrafter"/>
</dbReference>
<dbReference type="Pfam" id="PF00443">
    <property type="entry name" value="UCH"/>
    <property type="match status" value="1"/>
</dbReference>
<dbReference type="GO" id="GO:0016579">
    <property type="term" value="P:protein deubiquitination"/>
    <property type="evidence" value="ECO:0007669"/>
    <property type="project" value="InterPro"/>
</dbReference>
<dbReference type="EMBL" id="HBKN01024105">
    <property type="protein sequence ID" value="CAE2306411.1"/>
    <property type="molecule type" value="Transcribed_RNA"/>
</dbReference>
<evidence type="ECO:0000256" key="4">
    <source>
        <dbReference type="ARBA" id="ARBA00022786"/>
    </source>
</evidence>
<feature type="region of interest" description="Disordered" evidence="8">
    <location>
        <begin position="595"/>
        <end position="638"/>
    </location>
</feature>
<dbReference type="SUPFAM" id="SSF54001">
    <property type="entry name" value="Cysteine proteinases"/>
    <property type="match status" value="1"/>
</dbReference>
<dbReference type="PROSITE" id="PS00973">
    <property type="entry name" value="USP_2"/>
    <property type="match status" value="1"/>
</dbReference>
<comment type="catalytic activity">
    <reaction evidence="1 7">
        <text>Thiol-dependent hydrolysis of ester, thioester, amide, peptide and isopeptide bonds formed by the C-terminal Gly of ubiquitin (a 76-residue protein attached to proteins as an intracellular targeting signal).</text>
        <dbReference type="EC" id="3.4.19.12"/>
    </reaction>
</comment>
<evidence type="ECO:0000256" key="8">
    <source>
        <dbReference type="SAM" id="MobiDB-lite"/>
    </source>
</evidence>
<dbReference type="GO" id="GO:0005829">
    <property type="term" value="C:cytosol"/>
    <property type="evidence" value="ECO:0007669"/>
    <property type="project" value="TreeGrafter"/>
</dbReference>
<sequence length="767" mass="86641">MGIPTVFVKKNLHKKKHEKGSKDIDDDLRGKRQYLHRKINFIPAKRQENSIVLDSSLNQPSVANHSKAIKMPRKLEGDQFEEPEHHLYPKIRLLRVLNWKHVNKIGPGLLNVGNTCFCNAVLQCLTYTPPLANLCKAQEHSKRITRDGQGKFDALKEVERHIITSSRCTQGVLKPSNIVNSFRKIGARLRLGRQEDAHEFTRLLMEAMHLADLAACRFTESPYSRAAQTGLVHGIFGGHLRSQVRCETCRYNSNTYDAFLDLSLEIKKADNITDALRLFTKPEILDGNNKYKCSHCGCKTRATKRFSVHRAPLVLQLHLKRFETSWSGNSCKLSKHVMFEQTLQLDPYMSEGEKAGSRYNLYGVVVHSGHSMKSGHYYAFVKNSNGVWYEMDDDSVRQVSYSAVARQQAYMLFYVQQPDASITSPALTPKAGASPLLKAQLPPISISPSFLEKMRLSPGLKNDEMKNGVQESSRAQDQVQQVMNSNGMSDIESSDDEESSSAKTREEKDDEDSEDEDSEEDASFAPSDSEGSEDAGEETSSDDSRDSSRQTLTSLLASSMARMLGPRVSLRSLISRNRRSWLQCLLRYRARKRQPRGRGWRSSSSDREATSSQSDEPDDSLSEDARESSSSSRPPLLLTLNGSVAQRGATWSTEGLKEVMGVRGGQYQVHVDNWGGEVKELADEQQQLLRTKELRGSKRWRDSWDEAYDEGKVKKVREKKIFKPTQGADNPFQSGSEQKMRRGGHAGDTMKNKVLRKREREARKKKT</sequence>
<dbReference type="AlphaFoldDB" id="A0A7S4KV01"/>
<feature type="compositionally biased region" description="Low complexity" evidence="8">
    <location>
        <begin position="628"/>
        <end position="638"/>
    </location>
</feature>
<dbReference type="PANTHER" id="PTHR24006:SF758">
    <property type="entry name" value="UBIQUITIN CARBOXYL-TERMINAL HYDROLASE 36"/>
    <property type="match status" value="1"/>
</dbReference>
<dbReference type="FunFam" id="3.90.70.10:FF:000119">
    <property type="entry name" value="Ubiquitin specific peptidase 36"/>
    <property type="match status" value="1"/>
</dbReference>
<keyword evidence="4 7" id="KW-0833">Ubl conjugation pathway</keyword>
<dbReference type="InterPro" id="IPR028889">
    <property type="entry name" value="USP"/>
</dbReference>
<evidence type="ECO:0000256" key="2">
    <source>
        <dbReference type="ARBA" id="ARBA00009085"/>
    </source>
</evidence>
<dbReference type="PROSITE" id="PS00972">
    <property type="entry name" value="USP_1"/>
    <property type="match status" value="1"/>
</dbReference>
<evidence type="ECO:0000256" key="7">
    <source>
        <dbReference type="RuleBase" id="RU366025"/>
    </source>
</evidence>
<evidence type="ECO:0000256" key="3">
    <source>
        <dbReference type="ARBA" id="ARBA00022670"/>
    </source>
</evidence>
<feature type="compositionally biased region" description="Acidic residues" evidence="8">
    <location>
        <begin position="508"/>
        <end position="522"/>
    </location>
</feature>
<keyword evidence="6 7" id="KW-0788">Thiol protease</keyword>
<feature type="compositionally biased region" description="Acidic residues" evidence="8">
    <location>
        <begin position="530"/>
        <end position="541"/>
    </location>
</feature>
<dbReference type="PROSITE" id="PS50235">
    <property type="entry name" value="USP_3"/>
    <property type="match status" value="1"/>
</dbReference>
<dbReference type="PANTHER" id="PTHR24006">
    <property type="entry name" value="UBIQUITIN CARBOXYL-TERMINAL HYDROLASE"/>
    <property type="match status" value="1"/>
</dbReference>
<feature type="region of interest" description="Disordered" evidence="8">
    <location>
        <begin position="461"/>
        <end position="550"/>
    </location>
</feature>
<dbReference type="InterPro" id="IPR001394">
    <property type="entry name" value="Peptidase_C19_UCH"/>
</dbReference>
<feature type="domain" description="USP" evidence="9">
    <location>
        <begin position="107"/>
        <end position="417"/>
    </location>
</feature>
<dbReference type="GO" id="GO:0006508">
    <property type="term" value="P:proteolysis"/>
    <property type="evidence" value="ECO:0007669"/>
    <property type="project" value="UniProtKB-KW"/>
</dbReference>
<proteinExistence type="inferred from homology"/>
<dbReference type="CDD" id="cd02661">
    <property type="entry name" value="Peptidase_C19E"/>
    <property type="match status" value="1"/>
</dbReference>
<feature type="region of interest" description="Disordered" evidence="8">
    <location>
        <begin position="722"/>
        <end position="767"/>
    </location>
</feature>
<accession>A0A7S4KV01</accession>
<dbReference type="InterPro" id="IPR050164">
    <property type="entry name" value="Peptidase_C19"/>
</dbReference>
<organism evidence="10">
    <name type="scientific">Guillardia theta</name>
    <name type="common">Cryptophyte</name>
    <name type="synonym">Cryptomonas phi</name>
    <dbReference type="NCBI Taxonomy" id="55529"/>
    <lineage>
        <taxon>Eukaryota</taxon>
        <taxon>Cryptophyceae</taxon>
        <taxon>Pyrenomonadales</taxon>
        <taxon>Geminigeraceae</taxon>
        <taxon>Guillardia</taxon>
    </lineage>
</organism>
<gene>
    <name evidence="10" type="ORF">GTHE00462_LOCUS18836</name>
</gene>
<dbReference type="Gene3D" id="3.90.70.10">
    <property type="entry name" value="Cysteine proteinases"/>
    <property type="match status" value="1"/>
</dbReference>
<dbReference type="InterPro" id="IPR038765">
    <property type="entry name" value="Papain-like_cys_pep_sf"/>
</dbReference>
<protein>
    <recommendedName>
        <fullName evidence="7">Ubiquitin carboxyl-terminal hydrolase</fullName>
        <ecNumber evidence="7">3.4.19.12</ecNumber>
    </recommendedName>
</protein>
<evidence type="ECO:0000256" key="1">
    <source>
        <dbReference type="ARBA" id="ARBA00000707"/>
    </source>
</evidence>
<evidence type="ECO:0000256" key="5">
    <source>
        <dbReference type="ARBA" id="ARBA00022801"/>
    </source>
</evidence>
<keyword evidence="3 7" id="KW-0645">Protease</keyword>
<evidence type="ECO:0000256" key="6">
    <source>
        <dbReference type="ARBA" id="ARBA00022807"/>
    </source>
</evidence>
<comment type="similarity">
    <text evidence="2 7">Belongs to the peptidase C19 family.</text>
</comment>
<dbReference type="InterPro" id="IPR018200">
    <property type="entry name" value="USP_CS"/>
</dbReference>
<feature type="compositionally biased region" description="Polar residues" evidence="8">
    <location>
        <begin position="727"/>
        <end position="737"/>
    </location>
</feature>
<evidence type="ECO:0000313" key="10">
    <source>
        <dbReference type="EMBL" id="CAE2306411.1"/>
    </source>
</evidence>
<keyword evidence="5 7" id="KW-0378">Hydrolase</keyword>
<name>A0A7S4KV01_GUITH</name>
<evidence type="ECO:0000259" key="9">
    <source>
        <dbReference type="PROSITE" id="PS50235"/>
    </source>
</evidence>
<feature type="compositionally biased region" description="Polar residues" evidence="8">
    <location>
        <begin position="469"/>
        <end position="488"/>
    </location>
</feature>
<dbReference type="GO" id="GO:0004843">
    <property type="term" value="F:cysteine-type deubiquitinase activity"/>
    <property type="evidence" value="ECO:0007669"/>
    <property type="project" value="UniProtKB-UniRule"/>
</dbReference>